<dbReference type="InterPro" id="IPR032870">
    <property type="entry name" value="ALKBH7-like"/>
</dbReference>
<dbReference type="PANTHER" id="PTHR21052:SF0">
    <property type="entry name" value="ALPHA-KETOGLUTARATE-DEPENDENT DIOXYGENASE ALKB HOMOLOG 7, MITOCHONDRIAL"/>
    <property type="match status" value="1"/>
</dbReference>
<feature type="domain" description="Fe2OG dioxygenase" evidence="1">
    <location>
        <begin position="1"/>
        <end position="82"/>
    </location>
</feature>
<dbReference type="InterPro" id="IPR005123">
    <property type="entry name" value="Oxoglu/Fe-dep_dioxygenase_dom"/>
</dbReference>
<dbReference type="EMBL" id="OFTH01000008">
    <property type="protein sequence ID" value="SOZ54518.1"/>
    <property type="molecule type" value="Genomic_DNA"/>
</dbReference>
<proteinExistence type="predicted"/>
<dbReference type="Proteomes" id="UP000256952">
    <property type="component" value="Chromosome CBM2613_a"/>
</dbReference>
<dbReference type="PANTHER" id="PTHR21052">
    <property type="entry name" value="SPERMATOGENESIS ASSOCIATED 11-RELATED"/>
    <property type="match status" value="1"/>
</dbReference>
<dbReference type="Gene3D" id="2.60.120.590">
    <property type="entry name" value="Alpha-ketoglutarate-dependent dioxygenase AlkB-like"/>
    <property type="match status" value="1"/>
</dbReference>
<accession>A0A976G0T0</accession>
<reference evidence="2 3" key="1">
    <citation type="submission" date="2018-01" db="EMBL/GenBank/DDBJ databases">
        <authorList>
            <person name="Clerissi C."/>
        </authorList>
    </citation>
    <scope>NUCLEOTIDE SEQUENCE [LARGE SCALE GENOMIC DNA]</scope>
    <source>
        <strain evidence="2">Cupriavidus taiwanensis STM 8556</strain>
    </source>
</reference>
<sequence length="86" mass="10076">MRHRDVPHYETVAGISLGSAAILRFRPYPPTPATNRQSVKLEVAPRSIYRLQGVARWEWQHSVPPVQARRWSITLRTKRRNSRFGR</sequence>
<dbReference type="GO" id="GO:0006631">
    <property type="term" value="P:fatty acid metabolic process"/>
    <property type="evidence" value="ECO:0007669"/>
    <property type="project" value="TreeGrafter"/>
</dbReference>
<dbReference type="GO" id="GO:0006974">
    <property type="term" value="P:DNA damage response"/>
    <property type="evidence" value="ECO:0007669"/>
    <property type="project" value="InterPro"/>
</dbReference>
<name>A0A976G0T0_9BURK</name>
<dbReference type="AlphaFoldDB" id="A0A976G0T0"/>
<evidence type="ECO:0000313" key="3">
    <source>
        <dbReference type="Proteomes" id="UP000256952"/>
    </source>
</evidence>
<dbReference type="SUPFAM" id="SSF51197">
    <property type="entry name" value="Clavaminate synthase-like"/>
    <property type="match status" value="1"/>
</dbReference>
<evidence type="ECO:0000259" key="1">
    <source>
        <dbReference type="PROSITE" id="PS51471"/>
    </source>
</evidence>
<gene>
    <name evidence="2" type="ORF">CBM2613_A160034</name>
</gene>
<protein>
    <submittedName>
        <fullName evidence="2">2OG-Fe(II) oxygenase superfamily protein</fullName>
    </submittedName>
</protein>
<evidence type="ECO:0000313" key="2">
    <source>
        <dbReference type="EMBL" id="SOZ54518.1"/>
    </source>
</evidence>
<organism evidence="2 3">
    <name type="scientific">Cupriavidus taiwanensis</name>
    <dbReference type="NCBI Taxonomy" id="164546"/>
    <lineage>
        <taxon>Bacteria</taxon>
        <taxon>Pseudomonadati</taxon>
        <taxon>Pseudomonadota</taxon>
        <taxon>Betaproteobacteria</taxon>
        <taxon>Burkholderiales</taxon>
        <taxon>Burkholderiaceae</taxon>
        <taxon>Cupriavidus</taxon>
    </lineage>
</organism>
<comment type="caution">
    <text evidence="2">The sequence shown here is derived from an EMBL/GenBank/DDBJ whole genome shotgun (WGS) entry which is preliminary data.</text>
</comment>
<dbReference type="InterPro" id="IPR037151">
    <property type="entry name" value="AlkB-like_sf"/>
</dbReference>
<dbReference type="PROSITE" id="PS51471">
    <property type="entry name" value="FE2OG_OXY"/>
    <property type="match status" value="1"/>
</dbReference>